<proteinExistence type="predicted"/>
<name>A0A0E9QD97_ANGAN</name>
<dbReference type="EMBL" id="GBXM01093746">
    <property type="protein sequence ID" value="JAH14831.1"/>
    <property type="molecule type" value="Transcribed_RNA"/>
</dbReference>
<reference evidence="1" key="2">
    <citation type="journal article" date="2015" name="Fish Shellfish Immunol.">
        <title>Early steps in the European eel (Anguilla anguilla)-Vibrio vulnificus interaction in the gills: Role of the RtxA13 toxin.</title>
        <authorList>
            <person name="Callol A."/>
            <person name="Pajuelo D."/>
            <person name="Ebbesson L."/>
            <person name="Teles M."/>
            <person name="MacKenzie S."/>
            <person name="Amaro C."/>
        </authorList>
    </citation>
    <scope>NUCLEOTIDE SEQUENCE</scope>
</reference>
<evidence type="ECO:0000313" key="1">
    <source>
        <dbReference type="EMBL" id="JAH14831.1"/>
    </source>
</evidence>
<protein>
    <submittedName>
        <fullName evidence="1">Uncharacterized protein</fullName>
    </submittedName>
</protein>
<sequence length="51" mass="6066">MPTSIKKWLTDYKIAVLIMTISDLNPTENLCFEWKKRKKRKCLTATLAFLY</sequence>
<accession>A0A0E9QD97</accession>
<organism evidence="1">
    <name type="scientific">Anguilla anguilla</name>
    <name type="common">European freshwater eel</name>
    <name type="synonym">Muraena anguilla</name>
    <dbReference type="NCBI Taxonomy" id="7936"/>
    <lineage>
        <taxon>Eukaryota</taxon>
        <taxon>Metazoa</taxon>
        <taxon>Chordata</taxon>
        <taxon>Craniata</taxon>
        <taxon>Vertebrata</taxon>
        <taxon>Euteleostomi</taxon>
        <taxon>Actinopterygii</taxon>
        <taxon>Neopterygii</taxon>
        <taxon>Teleostei</taxon>
        <taxon>Anguilliformes</taxon>
        <taxon>Anguillidae</taxon>
        <taxon>Anguilla</taxon>
    </lineage>
</organism>
<dbReference type="AlphaFoldDB" id="A0A0E9QD97"/>
<reference evidence="1" key="1">
    <citation type="submission" date="2014-11" db="EMBL/GenBank/DDBJ databases">
        <authorList>
            <person name="Amaro Gonzalez C."/>
        </authorList>
    </citation>
    <scope>NUCLEOTIDE SEQUENCE</scope>
</reference>